<comment type="caution">
    <text evidence="1">The sequence shown here is derived from an EMBL/GenBank/DDBJ whole genome shotgun (WGS) entry which is preliminary data.</text>
</comment>
<dbReference type="EMBL" id="SJPZ01000002">
    <property type="protein sequence ID" value="TWU63338.1"/>
    <property type="molecule type" value="Genomic_DNA"/>
</dbReference>
<dbReference type="InterPro" id="IPR007433">
    <property type="entry name" value="DUF481"/>
</dbReference>
<organism evidence="1 2">
    <name type="scientific">Crateriforma conspicua</name>
    <dbReference type="NCBI Taxonomy" id="2527996"/>
    <lineage>
        <taxon>Bacteria</taxon>
        <taxon>Pseudomonadati</taxon>
        <taxon>Planctomycetota</taxon>
        <taxon>Planctomycetia</taxon>
        <taxon>Planctomycetales</taxon>
        <taxon>Planctomycetaceae</taxon>
        <taxon>Crateriforma</taxon>
    </lineage>
</organism>
<gene>
    <name evidence="1" type="ORF">V7x_50780</name>
</gene>
<evidence type="ECO:0000313" key="2">
    <source>
        <dbReference type="Proteomes" id="UP000316476"/>
    </source>
</evidence>
<dbReference type="Pfam" id="PF04338">
    <property type="entry name" value="DUF481"/>
    <property type="match status" value="1"/>
</dbReference>
<accession>A0A5C6FRZ5</accession>
<sequence length="386" mass="43447">MPNVGVWRSQVQVYQPNGCVWKTVQMCPDSRWRGNHGFGNRGACPASTQKAGECFAQFHIQHAGVVMDRPIDHRVVSLPSLLFVTLLMVSGNLASTTSAFGQTSVPTEPWLQAPIISEPIPTPVPMPEEPVIDGQTIDFDAVIGSQAVAEAPPLQQEVIRWYQYPWRWMTQGWENHAEFGLDGSEGNADTLAIQTGLEMKRATDAYTLAIDFDYRQASSRSVLTEDNARLNIDYDRLLGDSNWSAFGKLGFEYDDFKAFDLRLNLNGGLGYYWIRSDRTSFVTRFGAGASREFGAPIDDWTPEAVFGLDAEHQLNSRNKLKGKVDYFPSWEDFSDYRLVTDLAWEILLNEAENFSLKLAVTDRYDSTPQGALANDVYYSMLLLYKF</sequence>
<proteinExistence type="predicted"/>
<evidence type="ECO:0000313" key="1">
    <source>
        <dbReference type="EMBL" id="TWU63338.1"/>
    </source>
</evidence>
<name>A0A5C6FRZ5_9PLAN</name>
<protein>
    <recommendedName>
        <fullName evidence="3">DUF481 domain-containing protein</fullName>
    </recommendedName>
</protein>
<dbReference type="AlphaFoldDB" id="A0A5C6FRZ5"/>
<dbReference type="Proteomes" id="UP000316476">
    <property type="component" value="Unassembled WGS sequence"/>
</dbReference>
<reference evidence="1 2" key="1">
    <citation type="submission" date="2019-02" db="EMBL/GenBank/DDBJ databases">
        <title>Deep-cultivation of Planctomycetes and their phenomic and genomic characterization uncovers novel biology.</title>
        <authorList>
            <person name="Wiegand S."/>
            <person name="Jogler M."/>
            <person name="Boedeker C."/>
            <person name="Pinto D."/>
            <person name="Vollmers J."/>
            <person name="Rivas-Marin E."/>
            <person name="Kohn T."/>
            <person name="Peeters S.H."/>
            <person name="Heuer A."/>
            <person name="Rast P."/>
            <person name="Oberbeckmann S."/>
            <person name="Bunk B."/>
            <person name="Jeske O."/>
            <person name="Meyerdierks A."/>
            <person name="Storesund J.E."/>
            <person name="Kallscheuer N."/>
            <person name="Luecker S."/>
            <person name="Lage O.M."/>
            <person name="Pohl T."/>
            <person name="Merkel B.J."/>
            <person name="Hornburger P."/>
            <person name="Mueller R.-W."/>
            <person name="Bruemmer F."/>
            <person name="Labrenz M."/>
            <person name="Spormann A.M."/>
            <person name="Op Den Camp H."/>
            <person name="Overmann J."/>
            <person name="Amann R."/>
            <person name="Jetten M.S.M."/>
            <person name="Mascher T."/>
            <person name="Medema M.H."/>
            <person name="Devos D.P."/>
            <person name="Kaster A.-K."/>
            <person name="Ovreas L."/>
            <person name="Rohde M."/>
            <person name="Galperin M.Y."/>
            <person name="Jogler C."/>
        </authorList>
    </citation>
    <scope>NUCLEOTIDE SEQUENCE [LARGE SCALE GENOMIC DNA]</scope>
    <source>
        <strain evidence="1 2">V7</strain>
    </source>
</reference>
<evidence type="ECO:0008006" key="3">
    <source>
        <dbReference type="Google" id="ProtNLM"/>
    </source>
</evidence>